<dbReference type="Pfam" id="PF02752">
    <property type="entry name" value="Arrestin_C"/>
    <property type="match status" value="1"/>
</dbReference>
<accession>A0A1I7WUR9</accession>
<evidence type="ECO:0000313" key="2">
    <source>
        <dbReference type="Proteomes" id="UP000095283"/>
    </source>
</evidence>
<evidence type="ECO:0000259" key="1">
    <source>
        <dbReference type="Pfam" id="PF02752"/>
    </source>
</evidence>
<dbReference type="Proteomes" id="UP000095283">
    <property type="component" value="Unplaced"/>
</dbReference>
<reference evidence="3" key="1">
    <citation type="submission" date="2016-11" db="UniProtKB">
        <authorList>
            <consortium name="WormBaseParasite"/>
        </authorList>
    </citation>
    <scope>IDENTIFICATION</scope>
</reference>
<dbReference type="AlphaFoldDB" id="A0A1I7WUR9"/>
<proteinExistence type="predicted"/>
<sequence>MFYKSTLEAKVVVHNRTRKCLKDCALQLTMKAQYEARSRYEHVNEKRLSENLIELISLGKVRARQKQEFEKSVIHIPDGIPPTQNYHREGGDTAIITIQYVLKLTAIPGIECEIPLIITSRGYQDSSKQAAFLLHSYGKSTRNDNFLTSNIVQEKLIVLSTTIVMPKCPKEYGEPQIKKLWSKSETRLWSFTLFVGTSMLYAARVTLPICAVSMAKEYNWNKTDSVAS</sequence>
<dbReference type="Gene3D" id="2.60.40.640">
    <property type="match status" value="1"/>
</dbReference>
<dbReference type="InterPro" id="IPR011022">
    <property type="entry name" value="Arrestin_C-like"/>
</dbReference>
<evidence type="ECO:0000313" key="3">
    <source>
        <dbReference type="WBParaSite" id="Hba_08924"/>
    </source>
</evidence>
<name>A0A1I7WUR9_HETBA</name>
<dbReference type="WBParaSite" id="Hba_08924">
    <property type="protein sequence ID" value="Hba_08924"/>
    <property type="gene ID" value="Hba_08924"/>
</dbReference>
<organism evidence="2 3">
    <name type="scientific">Heterorhabditis bacteriophora</name>
    <name type="common">Entomopathogenic nematode worm</name>
    <dbReference type="NCBI Taxonomy" id="37862"/>
    <lineage>
        <taxon>Eukaryota</taxon>
        <taxon>Metazoa</taxon>
        <taxon>Ecdysozoa</taxon>
        <taxon>Nematoda</taxon>
        <taxon>Chromadorea</taxon>
        <taxon>Rhabditida</taxon>
        <taxon>Rhabditina</taxon>
        <taxon>Rhabditomorpha</taxon>
        <taxon>Strongyloidea</taxon>
        <taxon>Heterorhabditidae</taxon>
        <taxon>Heterorhabditis</taxon>
    </lineage>
</organism>
<dbReference type="InterPro" id="IPR014752">
    <property type="entry name" value="Arrestin-like_C"/>
</dbReference>
<protein>
    <submittedName>
        <fullName evidence="3">Arrestin_C domain-containing protein</fullName>
    </submittedName>
</protein>
<feature type="domain" description="Arrestin C-terminal-like" evidence="1">
    <location>
        <begin position="6"/>
        <end position="120"/>
    </location>
</feature>
<keyword evidence="2" id="KW-1185">Reference proteome</keyword>